<organism evidence="2 3">
    <name type="scientific">Panicum virgatum</name>
    <name type="common">Blackwell switchgrass</name>
    <dbReference type="NCBI Taxonomy" id="38727"/>
    <lineage>
        <taxon>Eukaryota</taxon>
        <taxon>Viridiplantae</taxon>
        <taxon>Streptophyta</taxon>
        <taxon>Embryophyta</taxon>
        <taxon>Tracheophyta</taxon>
        <taxon>Spermatophyta</taxon>
        <taxon>Magnoliopsida</taxon>
        <taxon>Liliopsida</taxon>
        <taxon>Poales</taxon>
        <taxon>Poaceae</taxon>
        <taxon>PACMAD clade</taxon>
        <taxon>Panicoideae</taxon>
        <taxon>Panicodae</taxon>
        <taxon>Paniceae</taxon>
        <taxon>Panicinae</taxon>
        <taxon>Panicum</taxon>
        <taxon>Panicum sect. Hiantes</taxon>
    </lineage>
</organism>
<dbReference type="AlphaFoldDB" id="A0A8T0RMR4"/>
<feature type="compositionally biased region" description="Pro residues" evidence="1">
    <location>
        <begin position="58"/>
        <end position="74"/>
    </location>
</feature>
<keyword evidence="3" id="KW-1185">Reference proteome</keyword>
<evidence type="ECO:0000313" key="2">
    <source>
        <dbReference type="EMBL" id="KAG2586425.1"/>
    </source>
</evidence>
<name>A0A8T0RMR4_PANVG</name>
<proteinExistence type="predicted"/>
<accession>A0A8T0RMR4</accession>
<dbReference type="EMBL" id="CM029046">
    <property type="protein sequence ID" value="KAG2586425.1"/>
    <property type="molecule type" value="Genomic_DNA"/>
</dbReference>
<reference evidence="2" key="1">
    <citation type="submission" date="2020-05" db="EMBL/GenBank/DDBJ databases">
        <title>WGS assembly of Panicum virgatum.</title>
        <authorList>
            <person name="Lovell J.T."/>
            <person name="Jenkins J."/>
            <person name="Shu S."/>
            <person name="Juenger T.E."/>
            <person name="Schmutz J."/>
        </authorList>
    </citation>
    <scope>NUCLEOTIDE SEQUENCE</scope>
    <source>
        <strain evidence="2">AP13</strain>
    </source>
</reference>
<protein>
    <submittedName>
        <fullName evidence="2">Uncharacterized protein</fullName>
    </submittedName>
</protein>
<sequence>MLWCGCYGLVRGLDVTSRVCLIDGPRASWTPARGPVCYFQPMTSLQRLYEAPHLLGSSPPPRVNPSSSPSPPDRPLGQGSSARRRRRPHPALESSSLFVRLLLFFFFRASFFVLNL</sequence>
<comment type="caution">
    <text evidence="2">The sequence shown here is derived from an EMBL/GenBank/DDBJ whole genome shotgun (WGS) entry which is preliminary data.</text>
</comment>
<evidence type="ECO:0000313" key="3">
    <source>
        <dbReference type="Proteomes" id="UP000823388"/>
    </source>
</evidence>
<evidence type="ECO:0000256" key="1">
    <source>
        <dbReference type="SAM" id="MobiDB-lite"/>
    </source>
</evidence>
<gene>
    <name evidence="2" type="ORF">PVAP13_5NG038608</name>
</gene>
<dbReference type="Proteomes" id="UP000823388">
    <property type="component" value="Chromosome 5N"/>
</dbReference>
<feature type="region of interest" description="Disordered" evidence="1">
    <location>
        <begin position="52"/>
        <end position="90"/>
    </location>
</feature>